<keyword evidence="1 2" id="KW-0732">Signal</keyword>
<reference evidence="5" key="1">
    <citation type="submission" date="2017-03" db="EMBL/GenBank/DDBJ databases">
        <authorList>
            <person name="Rodrigo-Torres L."/>
            <person name="Arahal R.D."/>
            <person name="Lucena T."/>
        </authorList>
    </citation>
    <scope>NUCLEOTIDE SEQUENCE [LARGE SCALE GENOMIC DNA]</scope>
    <source>
        <strain evidence="5">CECT 8370</strain>
    </source>
</reference>
<dbReference type="AlphaFoldDB" id="A0A1X7A7I4"/>
<proteinExistence type="predicted"/>
<feature type="chain" id="PRO_5012236838" description="Outer membrane protein beta-barrel domain-containing protein" evidence="2">
    <location>
        <begin position="22"/>
        <end position="196"/>
    </location>
</feature>
<sequence>MLKTTTALVAVTALLGAPAFAGSPAAPAPDPVIVPAAPLAPSSPNWTGFYAGGQLGYANVDTDIPGVDGDGLIGGLVLGYDYDLGNNWVVGGGLDYDWADVDLEPGISLDNVFRAKLRGGYKIGNGLLYGTGGYVWADTNTVGDDDGYFIGGGYEHMVTQNVSVGAEVLYHQFDNFGTANTDVDATTVQARATFRF</sequence>
<gene>
    <name evidence="4" type="ORF">ROG8370_03527</name>
</gene>
<dbReference type="OrthoDB" id="268975at2"/>
<dbReference type="RefSeq" id="WP_085828449.1">
    <property type="nucleotide sequence ID" value="NZ_FWFJ01000052.1"/>
</dbReference>
<dbReference type="InterPro" id="IPR027385">
    <property type="entry name" value="Beta-barrel_OMP"/>
</dbReference>
<dbReference type="Proteomes" id="UP000194012">
    <property type="component" value="Unassembled WGS sequence"/>
</dbReference>
<feature type="signal peptide" evidence="2">
    <location>
        <begin position="1"/>
        <end position="21"/>
    </location>
</feature>
<evidence type="ECO:0000313" key="5">
    <source>
        <dbReference type="Proteomes" id="UP000194012"/>
    </source>
</evidence>
<evidence type="ECO:0000256" key="2">
    <source>
        <dbReference type="SAM" id="SignalP"/>
    </source>
</evidence>
<keyword evidence="5" id="KW-1185">Reference proteome</keyword>
<feature type="domain" description="Outer membrane protein beta-barrel" evidence="3">
    <location>
        <begin position="34"/>
        <end position="196"/>
    </location>
</feature>
<dbReference type="SUPFAM" id="SSF56925">
    <property type="entry name" value="OMPA-like"/>
    <property type="match status" value="1"/>
</dbReference>
<dbReference type="EMBL" id="FWFJ01000052">
    <property type="protein sequence ID" value="SLN72584.1"/>
    <property type="molecule type" value="Genomic_DNA"/>
</dbReference>
<evidence type="ECO:0000313" key="4">
    <source>
        <dbReference type="EMBL" id="SLN72584.1"/>
    </source>
</evidence>
<accession>A0A1X7A7I4</accession>
<protein>
    <recommendedName>
        <fullName evidence="3">Outer membrane protein beta-barrel domain-containing protein</fullName>
    </recommendedName>
</protein>
<dbReference type="Gene3D" id="2.40.160.20">
    <property type="match status" value="1"/>
</dbReference>
<organism evidence="4 5">
    <name type="scientific">Roseovarius gaetbuli</name>
    <dbReference type="NCBI Taxonomy" id="1356575"/>
    <lineage>
        <taxon>Bacteria</taxon>
        <taxon>Pseudomonadati</taxon>
        <taxon>Pseudomonadota</taxon>
        <taxon>Alphaproteobacteria</taxon>
        <taxon>Rhodobacterales</taxon>
        <taxon>Roseobacteraceae</taxon>
        <taxon>Roseovarius</taxon>
    </lineage>
</organism>
<dbReference type="Pfam" id="PF13505">
    <property type="entry name" value="OMP_b-brl"/>
    <property type="match status" value="1"/>
</dbReference>
<evidence type="ECO:0000259" key="3">
    <source>
        <dbReference type="Pfam" id="PF13505"/>
    </source>
</evidence>
<name>A0A1X7A7I4_9RHOB</name>
<dbReference type="InterPro" id="IPR011250">
    <property type="entry name" value="OMP/PagP_B-barrel"/>
</dbReference>
<evidence type="ECO:0000256" key="1">
    <source>
        <dbReference type="ARBA" id="ARBA00022729"/>
    </source>
</evidence>